<reference evidence="2 3" key="2">
    <citation type="journal article" date="2012" name="PLoS Pathog.">
        <title>Diverse lifestyles and strategies of plant pathogenesis encoded in the genomes of eighteen Dothideomycetes fungi.</title>
        <authorList>
            <person name="Ohm R.A."/>
            <person name="Feau N."/>
            <person name="Henrissat B."/>
            <person name="Schoch C.L."/>
            <person name="Horwitz B.A."/>
            <person name="Barry K.W."/>
            <person name="Condon B.J."/>
            <person name="Copeland A.C."/>
            <person name="Dhillon B."/>
            <person name="Glaser F."/>
            <person name="Hesse C.N."/>
            <person name="Kosti I."/>
            <person name="LaButti K."/>
            <person name="Lindquist E.A."/>
            <person name="Lucas S."/>
            <person name="Salamov A.A."/>
            <person name="Bradshaw R.E."/>
            <person name="Ciuffetti L."/>
            <person name="Hamelin R.C."/>
            <person name="Kema G.H.J."/>
            <person name="Lawrence C."/>
            <person name="Scott J.A."/>
            <person name="Spatafora J.W."/>
            <person name="Turgeon B.G."/>
            <person name="de Wit P.J.G.M."/>
            <person name="Zhong S."/>
            <person name="Goodwin S.B."/>
            <person name="Grigoriev I.V."/>
        </authorList>
    </citation>
    <scope>NUCLEOTIDE SEQUENCE [LARGE SCALE GENOMIC DNA]</scope>
    <source>
        <strain evidence="3">NZE10 / CBS 128990</strain>
    </source>
</reference>
<dbReference type="EMBL" id="KB446538">
    <property type="protein sequence ID" value="EME45725.1"/>
    <property type="molecule type" value="Genomic_DNA"/>
</dbReference>
<dbReference type="SMART" id="SM00672">
    <property type="entry name" value="CAP10"/>
    <property type="match status" value="1"/>
</dbReference>
<evidence type="ECO:0000259" key="1">
    <source>
        <dbReference type="SMART" id="SM00672"/>
    </source>
</evidence>
<name>N1PTN8_DOTSN</name>
<dbReference type="OrthoDB" id="202415at2759"/>
<keyword evidence="3" id="KW-1185">Reference proteome</keyword>
<dbReference type="PANTHER" id="PTHR12203:SF107">
    <property type="entry name" value="GLYCOSYL TRANSFERASE CAP10 DOMAIN-CONTAINING PROTEIN"/>
    <property type="match status" value="1"/>
</dbReference>
<evidence type="ECO:0000313" key="2">
    <source>
        <dbReference type="EMBL" id="EME45725.1"/>
    </source>
</evidence>
<accession>N1PTN8</accession>
<evidence type="ECO:0000313" key="3">
    <source>
        <dbReference type="Proteomes" id="UP000016933"/>
    </source>
</evidence>
<dbReference type="InterPro" id="IPR006598">
    <property type="entry name" value="CAP10"/>
</dbReference>
<proteinExistence type="predicted"/>
<dbReference type="AlphaFoldDB" id="N1PTN8"/>
<organism evidence="2 3">
    <name type="scientific">Dothistroma septosporum (strain NZE10 / CBS 128990)</name>
    <name type="common">Red band needle blight fungus</name>
    <name type="synonym">Mycosphaerella pini</name>
    <dbReference type="NCBI Taxonomy" id="675120"/>
    <lineage>
        <taxon>Eukaryota</taxon>
        <taxon>Fungi</taxon>
        <taxon>Dikarya</taxon>
        <taxon>Ascomycota</taxon>
        <taxon>Pezizomycotina</taxon>
        <taxon>Dothideomycetes</taxon>
        <taxon>Dothideomycetidae</taxon>
        <taxon>Mycosphaerellales</taxon>
        <taxon>Mycosphaerellaceae</taxon>
        <taxon>Dothistroma</taxon>
    </lineage>
</organism>
<dbReference type="Proteomes" id="UP000016933">
    <property type="component" value="Unassembled WGS sequence"/>
</dbReference>
<dbReference type="OMA" id="DERMWLM"/>
<dbReference type="PANTHER" id="PTHR12203">
    <property type="entry name" value="KDEL LYS-ASP-GLU-LEU CONTAINING - RELATED"/>
    <property type="match status" value="1"/>
</dbReference>
<gene>
    <name evidence="2" type="ORF">DOTSEDRAFT_71425</name>
</gene>
<feature type="domain" description="Glycosyl transferase CAP10" evidence="1">
    <location>
        <begin position="178"/>
        <end position="405"/>
    </location>
</feature>
<dbReference type="eggNOG" id="KOG2458">
    <property type="taxonomic scope" value="Eukaryota"/>
</dbReference>
<reference evidence="3" key="1">
    <citation type="journal article" date="2012" name="PLoS Genet.">
        <title>The genomes of the fungal plant pathogens Cladosporium fulvum and Dothistroma septosporum reveal adaptation to different hosts and lifestyles but also signatures of common ancestry.</title>
        <authorList>
            <person name="de Wit P.J.G.M."/>
            <person name="van der Burgt A."/>
            <person name="Oekmen B."/>
            <person name="Stergiopoulos I."/>
            <person name="Abd-Elsalam K.A."/>
            <person name="Aerts A.L."/>
            <person name="Bahkali A.H."/>
            <person name="Beenen H.G."/>
            <person name="Chettri P."/>
            <person name="Cox M.P."/>
            <person name="Datema E."/>
            <person name="de Vries R.P."/>
            <person name="Dhillon B."/>
            <person name="Ganley A.R."/>
            <person name="Griffiths S.A."/>
            <person name="Guo Y."/>
            <person name="Hamelin R.C."/>
            <person name="Henrissat B."/>
            <person name="Kabir M.S."/>
            <person name="Jashni M.K."/>
            <person name="Kema G."/>
            <person name="Klaubauf S."/>
            <person name="Lapidus A."/>
            <person name="Levasseur A."/>
            <person name="Lindquist E."/>
            <person name="Mehrabi R."/>
            <person name="Ohm R.A."/>
            <person name="Owen T.J."/>
            <person name="Salamov A."/>
            <person name="Schwelm A."/>
            <person name="Schijlen E."/>
            <person name="Sun H."/>
            <person name="van den Burg H.A."/>
            <person name="van Ham R.C.H.J."/>
            <person name="Zhang S."/>
            <person name="Goodwin S.B."/>
            <person name="Grigoriev I.V."/>
            <person name="Collemare J."/>
            <person name="Bradshaw R.E."/>
        </authorList>
    </citation>
    <scope>NUCLEOTIDE SEQUENCE [LARGE SCALE GENOMIC DNA]</scope>
    <source>
        <strain evidence="3">NZE10 / CBS 128990</strain>
    </source>
</reference>
<dbReference type="HOGENOM" id="CLU_028539_2_1_1"/>
<sequence>MVAMGRMQDLVQGRLAVILLGLVVVLQLYVLSGRSSQPRLDTKSMSSSLQYLKENAQAALSSPPDPISRNWEYVYTRDSRNPALSRDQCQIAFPKLFRDLERGVAYWDDHGHIISQKDTDISWCTRGCVRALTYENELRILETRNTHHFDDHHDSRRVIYTLSQINRALLGATARGEIMPNIEFAIAVQDYIELPDDEHDTHTIWTYDRKVGTRKDERMWLMPDFNFWAWHKGIHNSYTDATRRLISHDAPLSSKIPQLAWRGDAGFSQLRKDLLATANDKSWADVKSTWIDFDDFCRYLFTIYTEGHAWSGRLKYMLNCNSIAIVHELEFLTFYHHLLIPDGPEQNFVSVKRDWSDLEEKVQYYLGHPEEAERIVTNSVETFRERYLTPAAEACHFRELMRRYREVSFEPDAFEEKGPQVKRLRGVAYELFNGDGMDSVAG</sequence>
<dbReference type="InterPro" id="IPR051091">
    <property type="entry name" value="O-Glucosyltr/Glycosyltrsf_90"/>
</dbReference>
<protein>
    <recommendedName>
        <fullName evidence="1">Glycosyl transferase CAP10 domain-containing protein</fullName>
    </recommendedName>
</protein>
<dbReference type="Pfam" id="PF05686">
    <property type="entry name" value="Glyco_transf_90"/>
    <property type="match status" value="1"/>
</dbReference>